<protein>
    <submittedName>
        <fullName evidence="2">Uncharacterized protein</fullName>
    </submittedName>
</protein>
<gene>
    <name evidence="2" type="ORF">RND81_10G061800</name>
</gene>
<organism evidence="2 3">
    <name type="scientific">Saponaria officinalis</name>
    <name type="common">Common soapwort</name>
    <name type="synonym">Lychnis saponaria</name>
    <dbReference type="NCBI Taxonomy" id="3572"/>
    <lineage>
        <taxon>Eukaryota</taxon>
        <taxon>Viridiplantae</taxon>
        <taxon>Streptophyta</taxon>
        <taxon>Embryophyta</taxon>
        <taxon>Tracheophyta</taxon>
        <taxon>Spermatophyta</taxon>
        <taxon>Magnoliopsida</taxon>
        <taxon>eudicotyledons</taxon>
        <taxon>Gunneridae</taxon>
        <taxon>Pentapetalae</taxon>
        <taxon>Caryophyllales</taxon>
        <taxon>Caryophyllaceae</taxon>
        <taxon>Caryophylleae</taxon>
        <taxon>Saponaria</taxon>
    </lineage>
</organism>
<comment type="caution">
    <text evidence="2">The sequence shown here is derived from an EMBL/GenBank/DDBJ whole genome shotgun (WGS) entry which is preliminary data.</text>
</comment>
<evidence type="ECO:0000313" key="2">
    <source>
        <dbReference type="EMBL" id="KAK9682267.1"/>
    </source>
</evidence>
<evidence type="ECO:0000256" key="1">
    <source>
        <dbReference type="SAM" id="MobiDB-lite"/>
    </source>
</evidence>
<dbReference type="AlphaFoldDB" id="A0AAW1HYZ3"/>
<proteinExistence type="predicted"/>
<name>A0AAW1HYZ3_SAPOF</name>
<dbReference type="Proteomes" id="UP001443914">
    <property type="component" value="Unassembled WGS sequence"/>
</dbReference>
<reference evidence="2" key="1">
    <citation type="submission" date="2024-03" db="EMBL/GenBank/DDBJ databases">
        <title>WGS assembly of Saponaria officinalis var. Norfolk2.</title>
        <authorList>
            <person name="Jenkins J."/>
            <person name="Shu S."/>
            <person name="Grimwood J."/>
            <person name="Barry K."/>
            <person name="Goodstein D."/>
            <person name="Schmutz J."/>
            <person name="Leebens-Mack J."/>
            <person name="Osbourn A."/>
        </authorList>
    </citation>
    <scope>NUCLEOTIDE SEQUENCE [LARGE SCALE GENOMIC DNA]</scope>
    <source>
        <strain evidence="2">JIC</strain>
    </source>
</reference>
<evidence type="ECO:0000313" key="3">
    <source>
        <dbReference type="Proteomes" id="UP001443914"/>
    </source>
</evidence>
<sequence>MTTMTSTTNTTPPNSPPHTTAASSPLVHPAFSARNVHTHLKTTLTLHDSDYRTWFHVFNVHCGSYGAQGHINGMATSLGSNNESWQYLYYLILSWIYANVSPDLLTMINPMPRLMTRGWPSKISFRTTRKYVPLLL</sequence>
<feature type="region of interest" description="Disordered" evidence="1">
    <location>
        <begin position="1"/>
        <end position="24"/>
    </location>
</feature>
<dbReference type="EMBL" id="JBDFQZ010000010">
    <property type="protein sequence ID" value="KAK9682267.1"/>
    <property type="molecule type" value="Genomic_DNA"/>
</dbReference>
<keyword evidence="3" id="KW-1185">Reference proteome</keyword>
<accession>A0AAW1HYZ3</accession>